<evidence type="ECO:0000259" key="12">
    <source>
        <dbReference type="SMART" id="SM00382"/>
    </source>
</evidence>
<dbReference type="InterPro" id="IPR041048">
    <property type="entry name" value="RuvB-like_C"/>
</dbReference>
<dbReference type="EC" id="3.6.4.12" evidence="11"/>
<dbReference type="GO" id="GO:0006281">
    <property type="term" value="P:DNA repair"/>
    <property type="evidence" value="ECO:0007669"/>
    <property type="project" value="UniProtKB-KW"/>
</dbReference>
<dbReference type="Gene3D" id="3.40.50.300">
    <property type="entry name" value="P-loop containing nucleotide triphosphate hydrolases"/>
    <property type="match status" value="1"/>
</dbReference>
<dbReference type="Proteomes" id="UP000010556">
    <property type="component" value="Unassembled WGS sequence"/>
</dbReference>
<dbReference type="FunFam" id="1.10.8.60:FF:000010">
    <property type="entry name" value="RuvB-like helicase"/>
    <property type="match status" value="1"/>
</dbReference>
<comment type="subcellular location">
    <subcellularLocation>
        <location evidence="9">Dynein axonemal particle</location>
    </subcellularLocation>
    <subcellularLocation>
        <location evidence="1 11">Nucleus</location>
    </subcellularLocation>
</comment>
<dbReference type="GO" id="GO:0120293">
    <property type="term" value="C:dynein axonemal particle"/>
    <property type="evidence" value="ECO:0007669"/>
    <property type="project" value="UniProtKB-SubCell"/>
</dbReference>
<sequence length="560" mass="61446">MKIEEVKSTTKTQRIASHSHVKGLGLDESSLAKQAAAGLVGQENAREACGVIVELIKSKKMAGRAVLLAGPPGTGKTALALAIAQELGSKVPFCPMVGSEVYSTEIKKTEVLMENFRRAIGLRIKETKEVYEGEVTELTPCETENPMGGYGKTISHVIIGLKTAKGTKQLKLDPSIFESLQKERVEAGDVIYIEANSGAVKRQGRCDTYATEFDLEAEEYVPLPKGDVHKKKEIIQDVTLHDLDVANARPQGGQDILSMMGQLMKPKKTEITDKLRGEINKVVNKYIDQGIAELVPGVLFVDEVHMLDIECFTYLHRALESSIAPIVIFASNRGNCVIRGTEDITSPHGIPLDLLDRVMIIRTMLYTPQEMKQIIKIRAQTEGINISEEALNHLGEIGTKTTLRYSVQLLTPANLLAKINGKDSIEKEHVEEISELFYDAKSSAKILADQQDKYMKINIEGPEQSLISGGPGQRQQVVKWNNPALGHVWGHAPSRLFLGQQALWDEGRPAQGDWVPGEGGGGRRTLQQDSRVGVGMDQKQGLAVNRLTLSPLPVTPRQVQ</sequence>
<dbReference type="InterPro" id="IPR010339">
    <property type="entry name" value="TIP49_P-loop"/>
</dbReference>
<evidence type="ECO:0000256" key="3">
    <source>
        <dbReference type="ARBA" id="ARBA00022741"/>
    </source>
</evidence>
<dbReference type="GO" id="GO:0005634">
    <property type="term" value="C:nucleus"/>
    <property type="evidence" value="ECO:0007669"/>
    <property type="project" value="UniProtKB-SubCell"/>
</dbReference>
<dbReference type="SMART" id="SM00382">
    <property type="entry name" value="AAA"/>
    <property type="match status" value="1"/>
</dbReference>
<keyword evidence="5 11" id="KW-0347">Helicase</keyword>
<keyword evidence="8 11" id="KW-0539">Nucleus</keyword>
<dbReference type="EMBL" id="KB106856">
    <property type="protein sequence ID" value="ELK30587.1"/>
    <property type="molecule type" value="Genomic_DNA"/>
</dbReference>
<evidence type="ECO:0000256" key="2">
    <source>
        <dbReference type="ARBA" id="ARBA00007519"/>
    </source>
</evidence>
<keyword evidence="11" id="KW-0805">Transcription regulation</keyword>
<gene>
    <name evidence="13" type="ORF">MDA_GLEAN10019388</name>
</gene>
<dbReference type="InterPro" id="IPR027417">
    <property type="entry name" value="P-loop_NTPase"/>
</dbReference>
<evidence type="ECO:0000256" key="6">
    <source>
        <dbReference type="ARBA" id="ARBA00022840"/>
    </source>
</evidence>
<dbReference type="InterPro" id="IPR042487">
    <property type="entry name" value="RuvBL1/2_DNA/RNA_bd_dom"/>
</dbReference>
<keyword evidence="11" id="KW-0234">DNA repair</keyword>
<dbReference type="InterPro" id="IPR027238">
    <property type="entry name" value="RuvB-like"/>
</dbReference>
<dbReference type="GO" id="GO:0003678">
    <property type="term" value="F:DNA helicase activity"/>
    <property type="evidence" value="ECO:0007669"/>
    <property type="project" value="UniProtKB-EC"/>
</dbReference>
<evidence type="ECO:0000313" key="13">
    <source>
        <dbReference type="EMBL" id="ELK30587.1"/>
    </source>
</evidence>
<evidence type="ECO:0000313" key="14">
    <source>
        <dbReference type="Proteomes" id="UP000010556"/>
    </source>
</evidence>
<organism evidence="13 14">
    <name type="scientific">Myotis davidii</name>
    <name type="common">David's myotis</name>
    <dbReference type="NCBI Taxonomy" id="225400"/>
    <lineage>
        <taxon>Eukaryota</taxon>
        <taxon>Metazoa</taxon>
        <taxon>Chordata</taxon>
        <taxon>Craniata</taxon>
        <taxon>Vertebrata</taxon>
        <taxon>Euteleostomi</taxon>
        <taxon>Mammalia</taxon>
        <taxon>Eutheria</taxon>
        <taxon>Laurasiatheria</taxon>
        <taxon>Chiroptera</taxon>
        <taxon>Yangochiroptera</taxon>
        <taxon>Vespertilionidae</taxon>
        <taxon>Myotis</taxon>
    </lineage>
</organism>
<dbReference type="AlphaFoldDB" id="L5LX04"/>
<dbReference type="SUPFAM" id="SSF52540">
    <property type="entry name" value="P-loop containing nucleoside triphosphate hydrolases"/>
    <property type="match status" value="1"/>
</dbReference>
<dbReference type="eggNOG" id="KOG1942">
    <property type="taxonomic scope" value="Eukaryota"/>
</dbReference>
<keyword evidence="7 11" id="KW-0233">DNA recombination</keyword>
<keyword evidence="11" id="KW-0804">Transcription</keyword>
<evidence type="ECO:0000256" key="4">
    <source>
        <dbReference type="ARBA" id="ARBA00022801"/>
    </source>
</evidence>
<comment type="catalytic activity">
    <reaction evidence="10">
        <text>ATP + H2O = ADP + phosphate + H(+)</text>
        <dbReference type="Rhea" id="RHEA:13065"/>
        <dbReference type="ChEBI" id="CHEBI:15377"/>
        <dbReference type="ChEBI" id="CHEBI:15378"/>
        <dbReference type="ChEBI" id="CHEBI:30616"/>
        <dbReference type="ChEBI" id="CHEBI:43474"/>
        <dbReference type="ChEBI" id="CHEBI:456216"/>
        <dbReference type="EC" id="3.6.4.12"/>
    </reaction>
    <physiologicalReaction direction="left-to-right" evidence="10">
        <dbReference type="Rhea" id="RHEA:13066"/>
    </physiologicalReaction>
</comment>
<keyword evidence="14" id="KW-1185">Reference proteome</keyword>
<dbReference type="PANTHER" id="PTHR11093">
    <property type="entry name" value="RUVB-RELATED REPTIN AND PONTIN"/>
    <property type="match status" value="1"/>
</dbReference>
<dbReference type="Gene3D" id="1.10.8.60">
    <property type="match status" value="1"/>
</dbReference>
<evidence type="ECO:0000256" key="11">
    <source>
        <dbReference type="RuleBase" id="RU363048"/>
    </source>
</evidence>
<dbReference type="FunFam" id="2.40.50.360:FF:000001">
    <property type="entry name" value="RuvB-like helicase"/>
    <property type="match status" value="1"/>
</dbReference>
<keyword evidence="6 11" id="KW-0067">ATP-binding</keyword>
<dbReference type="GO" id="GO:0006310">
    <property type="term" value="P:DNA recombination"/>
    <property type="evidence" value="ECO:0007669"/>
    <property type="project" value="UniProtKB-KW"/>
</dbReference>
<dbReference type="GO" id="GO:0005524">
    <property type="term" value="F:ATP binding"/>
    <property type="evidence" value="ECO:0007669"/>
    <property type="project" value="UniProtKB-KW"/>
</dbReference>
<proteinExistence type="inferred from homology"/>
<keyword evidence="4 11" id="KW-0378">Hydrolase</keyword>
<name>L5LX04_MYODS</name>
<comment type="function">
    <text evidence="11">Proposed core component of the chromatin remodeling Ino80 complex which exhibits DNA- and nucleosome-activated ATPase activity and catalyzes ATP-dependent nucleosome sliding.</text>
</comment>
<comment type="similarity">
    <text evidence="2 11">Belongs to the RuvB family.</text>
</comment>
<reference evidence="14" key="1">
    <citation type="journal article" date="2013" name="Science">
        <title>Comparative analysis of bat genomes provides insight into the evolution of flight and immunity.</title>
        <authorList>
            <person name="Zhang G."/>
            <person name="Cowled C."/>
            <person name="Shi Z."/>
            <person name="Huang Z."/>
            <person name="Bishop-Lilly K.A."/>
            <person name="Fang X."/>
            <person name="Wynne J.W."/>
            <person name="Xiong Z."/>
            <person name="Baker M.L."/>
            <person name="Zhao W."/>
            <person name="Tachedjian M."/>
            <person name="Zhu Y."/>
            <person name="Zhou P."/>
            <person name="Jiang X."/>
            <person name="Ng J."/>
            <person name="Yang L."/>
            <person name="Wu L."/>
            <person name="Xiao J."/>
            <person name="Feng Y."/>
            <person name="Chen Y."/>
            <person name="Sun X."/>
            <person name="Zhang Y."/>
            <person name="Marsh G.A."/>
            <person name="Crameri G."/>
            <person name="Broder C.C."/>
            <person name="Frey K.G."/>
            <person name="Wang L.F."/>
            <person name="Wang J."/>
        </authorList>
    </citation>
    <scope>NUCLEOTIDE SEQUENCE [LARGE SCALE GENOMIC DNA]</scope>
</reference>
<evidence type="ECO:0000256" key="9">
    <source>
        <dbReference type="ARBA" id="ARBA00024190"/>
    </source>
</evidence>
<accession>L5LX04</accession>
<evidence type="ECO:0000256" key="8">
    <source>
        <dbReference type="ARBA" id="ARBA00023242"/>
    </source>
</evidence>
<dbReference type="GO" id="GO:0016887">
    <property type="term" value="F:ATP hydrolysis activity"/>
    <property type="evidence" value="ECO:0007669"/>
    <property type="project" value="RHEA"/>
</dbReference>
<evidence type="ECO:0000256" key="5">
    <source>
        <dbReference type="ARBA" id="ARBA00022806"/>
    </source>
</evidence>
<dbReference type="Pfam" id="PF06068">
    <property type="entry name" value="TIP49"/>
    <property type="match status" value="1"/>
</dbReference>
<evidence type="ECO:0000256" key="1">
    <source>
        <dbReference type="ARBA" id="ARBA00004123"/>
    </source>
</evidence>
<keyword evidence="11" id="KW-0227">DNA damage</keyword>
<dbReference type="InterPro" id="IPR003593">
    <property type="entry name" value="AAA+_ATPase"/>
</dbReference>
<evidence type="ECO:0000256" key="10">
    <source>
        <dbReference type="ARBA" id="ARBA00048432"/>
    </source>
</evidence>
<dbReference type="Gene3D" id="2.40.50.360">
    <property type="entry name" value="RuvB-like helicase, domain II"/>
    <property type="match status" value="1"/>
</dbReference>
<dbReference type="Pfam" id="PF17856">
    <property type="entry name" value="TIP49_C"/>
    <property type="match status" value="1"/>
</dbReference>
<evidence type="ECO:0000256" key="7">
    <source>
        <dbReference type="ARBA" id="ARBA00023172"/>
    </source>
</evidence>
<keyword evidence="3 11" id="KW-0547">Nucleotide-binding</keyword>
<protein>
    <recommendedName>
        <fullName evidence="11">RuvB-like helicase</fullName>
        <ecNumber evidence="11">3.6.4.12</ecNumber>
    </recommendedName>
</protein>
<feature type="domain" description="AAA+ ATPase" evidence="12">
    <location>
        <begin position="62"/>
        <end position="365"/>
    </location>
</feature>